<organism evidence="3">
    <name type="scientific">marine metagenome</name>
    <dbReference type="NCBI Taxonomy" id="408172"/>
    <lineage>
        <taxon>unclassified sequences</taxon>
        <taxon>metagenomes</taxon>
        <taxon>ecological metagenomes</taxon>
    </lineage>
</organism>
<sequence>MLSKARNFNLYQKPIDQFLAVKIQKITVQGNKTSNEDCKGSMLHIRRVKNRSMEPTLTNNVLILTKTFRFPYRGQIVTFRNPINFAETIIKRVIAIKRDRLKISEGSIYLNGESLKEPYIEGLPKTMDIEEEFDWNLENDFVIVLSDNRLSGNLDSRILGPIKCAHILEELVIKLWPIKFRNP</sequence>
<dbReference type="SUPFAM" id="SSF51306">
    <property type="entry name" value="LexA/Signal peptidase"/>
    <property type="match status" value="1"/>
</dbReference>
<dbReference type="InterPro" id="IPR000223">
    <property type="entry name" value="Pept_S26A_signal_pept_1"/>
</dbReference>
<dbReference type="Pfam" id="PF10502">
    <property type="entry name" value="Peptidase_S26"/>
    <property type="match status" value="1"/>
</dbReference>
<gene>
    <name evidence="3" type="ORF">METZ01_LOCUS109881</name>
</gene>
<comment type="similarity">
    <text evidence="1">Belongs to the peptidase S26 family.</text>
</comment>
<dbReference type="Gene3D" id="2.10.109.10">
    <property type="entry name" value="Umud Fragment, subunit A"/>
    <property type="match status" value="1"/>
</dbReference>
<proteinExistence type="inferred from homology"/>
<dbReference type="GO" id="GO:0006465">
    <property type="term" value="P:signal peptide processing"/>
    <property type="evidence" value="ECO:0007669"/>
    <property type="project" value="InterPro"/>
</dbReference>
<dbReference type="PANTHER" id="PTHR43390">
    <property type="entry name" value="SIGNAL PEPTIDASE I"/>
    <property type="match status" value="1"/>
</dbReference>
<evidence type="ECO:0000313" key="3">
    <source>
        <dbReference type="EMBL" id="SVA57027.1"/>
    </source>
</evidence>
<dbReference type="NCBIfam" id="TIGR02227">
    <property type="entry name" value="sigpep_I_bact"/>
    <property type="match status" value="1"/>
</dbReference>
<dbReference type="InterPro" id="IPR036286">
    <property type="entry name" value="LexA/Signal_pep-like_sf"/>
</dbReference>
<evidence type="ECO:0000259" key="2">
    <source>
        <dbReference type="Pfam" id="PF10502"/>
    </source>
</evidence>
<evidence type="ECO:0000256" key="1">
    <source>
        <dbReference type="ARBA" id="ARBA00009370"/>
    </source>
</evidence>
<dbReference type="GO" id="GO:0016020">
    <property type="term" value="C:membrane"/>
    <property type="evidence" value="ECO:0007669"/>
    <property type="project" value="InterPro"/>
</dbReference>
<dbReference type="PANTHER" id="PTHR43390:SF1">
    <property type="entry name" value="CHLOROPLAST PROCESSING PEPTIDASE"/>
    <property type="match status" value="1"/>
</dbReference>
<accession>A0A381WYM9</accession>
<dbReference type="EMBL" id="UINC01013158">
    <property type="protein sequence ID" value="SVA57027.1"/>
    <property type="molecule type" value="Genomic_DNA"/>
</dbReference>
<dbReference type="AlphaFoldDB" id="A0A381WYM9"/>
<reference evidence="3" key="1">
    <citation type="submission" date="2018-05" db="EMBL/GenBank/DDBJ databases">
        <authorList>
            <person name="Lanie J.A."/>
            <person name="Ng W.-L."/>
            <person name="Kazmierczak K.M."/>
            <person name="Andrzejewski T.M."/>
            <person name="Davidsen T.M."/>
            <person name="Wayne K.J."/>
            <person name="Tettelin H."/>
            <person name="Glass J.I."/>
            <person name="Rusch D."/>
            <person name="Podicherti R."/>
            <person name="Tsui H.-C.T."/>
            <person name="Winkler M.E."/>
        </authorList>
    </citation>
    <scope>NUCLEOTIDE SEQUENCE</scope>
</reference>
<name>A0A381WYM9_9ZZZZ</name>
<feature type="domain" description="Peptidase S26" evidence="2">
    <location>
        <begin position="43"/>
        <end position="176"/>
    </location>
</feature>
<dbReference type="GO" id="GO:0004252">
    <property type="term" value="F:serine-type endopeptidase activity"/>
    <property type="evidence" value="ECO:0007669"/>
    <property type="project" value="InterPro"/>
</dbReference>
<dbReference type="InterPro" id="IPR019533">
    <property type="entry name" value="Peptidase_S26"/>
</dbReference>
<protein>
    <recommendedName>
        <fullName evidence="2">Peptidase S26 domain-containing protein</fullName>
    </recommendedName>
</protein>
<dbReference type="CDD" id="cd06530">
    <property type="entry name" value="S26_SPase_I"/>
    <property type="match status" value="1"/>
</dbReference>